<feature type="transmembrane region" description="Helical" evidence="6">
    <location>
        <begin position="187"/>
        <end position="206"/>
    </location>
</feature>
<evidence type="ECO:0000256" key="3">
    <source>
        <dbReference type="ARBA" id="ARBA00022692"/>
    </source>
</evidence>
<organism evidence="8 10">
    <name type="scientific">Vibrio aestuarianus</name>
    <dbReference type="NCBI Taxonomy" id="28171"/>
    <lineage>
        <taxon>Bacteria</taxon>
        <taxon>Pseudomonadati</taxon>
        <taxon>Pseudomonadota</taxon>
        <taxon>Gammaproteobacteria</taxon>
        <taxon>Vibrionales</taxon>
        <taxon>Vibrionaceae</taxon>
        <taxon>Vibrio</taxon>
    </lineage>
</organism>
<dbReference type="PANTHER" id="PTHR43840:SF15">
    <property type="entry name" value="MITOCHONDRIAL METAL TRANSPORTER 1-RELATED"/>
    <property type="match status" value="1"/>
</dbReference>
<accession>A0AAX3U6L1</accession>
<dbReference type="InterPro" id="IPR050291">
    <property type="entry name" value="CDF_Transporter"/>
</dbReference>
<dbReference type="SUPFAM" id="SSF161111">
    <property type="entry name" value="Cation efflux protein transmembrane domain-like"/>
    <property type="match status" value="1"/>
</dbReference>
<dbReference type="Gene3D" id="1.20.1510.10">
    <property type="entry name" value="Cation efflux protein transmembrane domain"/>
    <property type="match status" value="1"/>
</dbReference>
<feature type="transmembrane region" description="Helical" evidence="6">
    <location>
        <begin position="38"/>
        <end position="63"/>
    </location>
</feature>
<proteinExistence type="predicted"/>
<evidence type="ECO:0000256" key="1">
    <source>
        <dbReference type="ARBA" id="ARBA00004141"/>
    </source>
</evidence>
<dbReference type="InterPro" id="IPR027469">
    <property type="entry name" value="Cation_efflux_TMD_sf"/>
</dbReference>
<dbReference type="GO" id="GO:0015341">
    <property type="term" value="F:zinc efflux antiporter activity"/>
    <property type="evidence" value="ECO:0007669"/>
    <property type="project" value="TreeGrafter"/>
</dbReference>
<evidence type="ECO:0000256" key="4">
    <source>
        <dbReference type="ARBA" id="ARBA00022989"/>
    </source>
</evidence>
<evidence type="ECO:0000256" key="6">
    <source>
        <dbReference type="SAM" id="Phobius"/>
    </source>
</evidence>
<dbReference type="PANTHER" id="PTHR43840">
    <property type="entry name" value="MITOCHONDRIAL METAL TRANSPORTER 1-RELATED"/>
    <property type="match status" value="1"/>
</dbReference>
<evidence type="ECO:0000256" key="5">
    <source>
        <dbReference type="ARBA" id="ARBA00023136"/>
    </source>
</evidence>
<dbReference type="EMBL" id="CP118709">
    <property type="protein sequence ID" value="WGK82861.1"/>
    <property type="molecule type" value="Genomic_DNA"/>
</dbReference>
<feature type="transmembrane region" description="Helical" evidence="6">
    <location>
        <begin position="126"/>
        <end position="143"/>
    </location>
</feature>
<keyword evidence="3 6" id="KW-0812">Transmembrane</keyword>
<dbReference type="AlphaFoldDB" id="A0AAX3U6L1"/>
<dbReference type="Proteomes" id="UP001239257">
    <property type="component" value="Chromosome 1"/>
</dbReference>
<feature type="domain" description="Cation efflux protein transmembrane" evidence="7">
    <location>
        <begin position="14"/>
        <end position="221"/>
    </location>
</feature>
<dbReference type="Proteomes" id="UP001241226">
    <property type="component" value="Chromosome 1"/>
</dbReference>
<name>A0AAX3U6L1_9VIBR</name>
<evidence type="ECO:0000313" key="10">
    <source>
        <dbReference type="Proteomes" id="UP001239257"/>
    </source>
</evidence>
<keyword evidence="5 6" id="KW-0472">Membrane</keyword>
<dbReference type="GO" id="GO:0005886">
    <property type="term" value="C:plasma membrane"/>
    <property type="evidence" value="ECO:0007669"/>
    <property type="project" value="TreeGrafter"/>
</dbReference>
<comment type="subcellular location">
    <subcellularLocation>
        <location evidence="1">Membrane</location>
        <topology evidence="1">Multi-pass membrane protein</topology>
    </subcellularLocation>
</comment>
<evidence type="ECO:0000313" key="8">
    <source>
        <dbReference type="EMBL" id="WGK82861.1"/>
    </source>
</evidence>
<dbReference type="Pfam" id="PF01545">
    <property type="entry name" value="Cation_efflux"/>
    <property type="match status" value="1"/>
</dbReference>
<feature type="transmembrane region" description="Helical" evidence="6">
    <location>
        <begin position="84"/>
        <end position="106"/>
    </location>
</feature>
<keyword evidence="4 6" id="KW-1133">Transmembrane helix</keyword>
<gene>
    <name evidence="8" type="ORF">PYE51_06350</name>
    <name evidence="9" type="ORF">PYE67_07470</name>
</gene>
<keyword evidence="2" id="KW-0813">Transport</keyword>
<feature type="transmembrane region" description="Helical" evidence="6">
    <location>
        <begin position="12"/>
        <end position="32"/>
    </location>
</feature>
<dbReference type="GeneID" id="79917288"/>
<dbReference type="EMBL" id="CP118711">
    <property type="protein sequence ID" value="WGK84261.1"/>
    <property type="molecule type" value="Genomic_DNA"/>
</dbReference>
<evidence type="ECO:0000313" key="9">
    <source>
        <dbReference type="EMBL" id="WGK84261.1"/>
    </source>
</evidence>
<evidence type="ECO:0000256" key="2">
    <source>
        <dbReference type="ARBA" id="ARBA00022448"/>
    </source>
</evidence>
<dbReference type="GO" id="GO:0015093">
    <property type="term" value="F:ferrous iron transmembrane transporter activity"/>
    <property type="evidence" value="ECO:0007669"/>
    <property type="project" value="TreeGrafter"/>
</dbReference>
<evidence type="ECO:0000259" key="7">
    <source>
        <dbReference type="Pfam" id="PF01545"/>
    </source>
</evidence>
<feature type="transmembrane region" description="Helical" evidence="6">
    <location>
        <begin position="163"/>
        <end position="181"/>
    </location>
</feature>
<dbReference type="RefSeq" id="WP_261928057.1">
    <property type="nucleotide sequence ID" value="NZ_CALYLG010000390.1"/>
</dbReference>
<evidence type="ECO:0000313" key="11">
    <source>
        <dbReference type="Proteomes" id="UP001241226"/>
    </source>
</evidence>
<reference evidence="8 11" key="1">
    <citation type="submission" date="2022-02" db="EMBL/GenBank/DDBJ databases">
        <title>Emergence and expansion in Europe of a Vibrio aestuarianus clonal complex pathogenic for oysters.</title>
        <authorList>
            <person name="Mesnil A."/>
            <person name="Travers M.-A."/>
        </authorList>
    </citation>
    <scope>NUCLEOTIDE SEQUENCE</scope>
    <source>
        <strain evidence="9 11">U17</strain>
        <strain evidence="8">U29</strain>
    </source>
</reference>
<dbReference type="GO" id="GO:0015086">
    <property type="term" value="F:cadmium ion transmembrane transporter activity"/>
    <property type="evidence" value="ECO:0007669"/>
    <property type="project" value="TreeGrafter"/>
</dbReference>
<protein>
    <submittedName>
        <fullName evidence="8">Cation transporter</fullName>
    </submittedName>
</protein>
<sequence>MENDSHNNELKILKFSICMGVIYTVVGISWGIAIQSGIILFDAIYSGVSIILSVMSLYALNLVNNDEQHHLKVKKSSFQMGRTAIEPLVITVKSIVIIVICLYGMANAISTIIGGVEEPMNAIAGMGYGVVTSVICLSSWLYIKAKGQDMPDLVQAESEQWLVDTAFSVLVIVSFIISYVLKQTSWGHLSGYIDPLAVIITSLYFIQVPGKRLAQSIKELLLMAPDDRIQDQLTGTANDIARRYQLGTPVVRSTKIGRQLAIDITFILENKNNDFTINDFDNFRSEIESSLNQLGFDLWLNISFTYNSQWA</sequence>
<dbReference type="InterPro" id="IPR058533">
    <property type="entry name" value="Cation_efflux_TM"/>
</dbReference>
<dbReference type="GO" id="GO:0006882">
    <property type="term" value="P:intracellular zinc ion homeostasis"/>
    <property type="evidence" value="ECO:0007669"/>
    <property type="project" value="TreeGrafter"/>
</dbReference>